<feature type="domain" description="DUF2087" evidence="1">
    <location>
        <begin position="179"/>
        <end position="246"/>
    </location>
</feature>
<proteinExistence type="predicted"/>
<dbReference type="AlphaFoldDB" id="A0A1B9B6J4"/>
<comment type="caution">
    <text evidence="2">The sequence shown here is derived from an EMBL/GenBank/DDBJ whole genome shotgun (WGS) entry which is preliminary data.</text>
</comment>
<dbReference type="Pfam" id="PF09860">
    <property type="entry name" value="DUF2087"/>
    <property type="match status" value="1"/>
</dbReference>
<protein>
    <submittedName>
        <fullName evidence="2">Transcriptional regulator</fullName>
    </submittedName>
</protein>
<dbReference type="Proteomes" id="UP000092578">
    <property type="component" value="Unassembled WGS sequence"/>
</dbReference>
<keyword evidence="3" id="KW-1185">Reference proteome</keyword>
<evidence type="ECO:0000313" key="2">
    <source>
        <dbReference type="EMBL" id="OCA91740.1"/>
    </source>
</evidence>
<evidence type="ECO:0000259" key="1">
    <source>
        <dbReference type="Pfam" id="PF09860"/>
    </source>
</evidence>
<evidence type="ECO:0000313" key="3">
    <source>
        <dbReference type="Proteomes" id="UP000092578"/>
    </source>
</evidence>
<reference evidence="3" key="1">
    <citation type="submission" date="2016-05" db="EMBL/GenBank/DDBJ databases">
        <authorList>
            <person name="Liu B."/>
            <person name="Wang J."/>
            <person name="Zhu Y."/>
            <person name="Liu G."/>
            <person name="Chen Q."/>
            <person name="Chen Z."/>
            <person name="Lan J."/>
            <person name="Che J."/>
            <person name="Ge C."/>
            <person name="Shi H."/>
            <person name="Pan Z."/>
            <person name="Liu X."/>
        </authorList>
    </citation>
    <scope>NUCLEOTIDE SEQUENCE [LARGE SCALE GENOMIC DNA]</scope>
    <source>
        <strain evidence="3">FJAT-27215</strain>
    </source>
</reference>
<dbReference type="InterPro" id="IPR018656">
    <property type="entry name" value="DUF2087"/>
</dbReference>
<accession>A0A1B9B6J4</accession>
<name>A0A1B9B6J4_9BACI</name>
<dbReference type="EMBL" id="MAYT01000006">
    <property type="protein sequence ID" value="OCA91740.1"/>
    <property type="molecule type" value="Genomic_DNA"/>
</dbReference>
<organism evidence="2 3">
    <name type="scientific">Pseudobacillus wudalianchiensis</name>
    <dbReference type="NCBI Taxonomy" id="1743143"/>
    <lineage>
        <taxon>Bacteria</taxon>
        <taxon>Bacillati</taxon>
        <taxon>Bacillota</taxon>
        <taxon>Bacilli</taxon>
        <taxon>Bacillales</taxon>
        <taxon>Bacillaceae</taxon>
        <taxon>Pseudobacillus</taxon>
    </lineage>
</organism>
<dbReference type="RefSeq" id="WP_065409858.1">
    <property type="nucleotide sequence ID" value="NZ_MAYT01000006.1"/>
</dbReference>
<sequence>MSGMERFWQASLEELKRGYVHEEGHSVCLLCGERFEKGMIYPHEGRFYEAERYMQLHIEEVHQSVFAYLISLDKKMTGLTEHQNKLLQLFYQGKSDADIQKEMEIGSASTIRNHRFTLKEKERQAKVFLTLMELLKDKDQHAPAFVAVPPTAAMLDDRYNVTEEEKEAVLNKYFRDGSLQTFSLKEKQKLIVLREIAKQFQPGNYYSEKEVNERLQAIYGDYVLLRRYLIEYGFLDRRADGSEYWLKK</sequence>
<gene>
    <name evidence="2" type="ORF">A8F95_20210</name>
</gene>